<dbReference type="KEGG" id="rba:RB5421"/>
<dbReference type="HOGENOM" id="CLU_487353_0_0_0"/>
<dbReference type="InParanoid" id="Q7URW0"/>
<evidence type="ECO:0000256" key="1">
    <source>
        <dbReference type="ARBA" id="ARBA00022729"/>
    </source>
</evidence>
<dbReference type="Pfam" id="PF04773">
    <property type="entry name" value="FecR"/>
    <property type="match status" value="1"/>
</dbReference>
<feature type="transmembrane region" description="Helical" evidence="3">
    <location>
        <begin position="96"/>
        <end position="118"/>
    </location>
</feature>
<protein>
    <submittedName>
        <fullName evidence="5">Similar to cycloinulo-oligosaccharide fructanotransferase</fullName>
    </submittedName>
</protein>
<proteinExistence type="predicted"/>
<dbReference type="InterPro" id="IPR012373">
    <property type="entry name" value="Ferrdict_sens_TM"/>
</dbReference>
<dbReference type="Gene3D" id="2.60.120.1440">
    <property type="match status" value="1"/>
</dbReference>
<dbReference type="InterPro" id="IPR006558">
    <property type="entry name" value="LamG-like"/>
</dbReference>
<reference evidence="5 6" key="1">
    <citation type="journal article" date="2003" name="Proc. Natl. Acad. Sci. U.S.A.">
        <title>Complete genome sequence of the marine planctomycete Pirellula sp. strain 1.</title>
        <authorList>
            <person name="Gloeckner F.O."/>
            <person name="Kube M."/>
            <person name="Bauer M."/>
            <person name="Teeling H."/>
            <person name="Lombardot T."/>
            <person name="Ludwig W."/>
            <person name="Gade D."/>
            <person name="Beck A."/>
            <person name="Borzym K."/>
            <person name="Heitmann K."/>
            <person name="Rabus R."/>
            <person name="Schlesner H."/>
            <person name="Amann R."/>
            <person name="Reinhardt R."/>
        </authorList>
    </citation>
    <scope>NUCLEOTIDE SEQUENCE [LARGE SCALE GENOMIC DNA]</scope>
    <source>
        <strain evidence="6">DSM 10527 / NCIMB 13988 / SH1</strain>
    </source>
</reference>
<dbReference type="SUPFAM" id="SSF49899">
    <property type="entry name" value="Concanavalin A-like lectins/glucanases"/>
    <property type="match status" value="1"/>
</dbReference>
<keyword evidence="6" id="KW-1185">Reference proteome</keyword>
<sequence>MSCVLRFSVVSKSNCNRSSIMDNAFLKLVYQAIDQTISPEDFDRLQDLLETSEEARLTYLNAVNACESLHEIAATPVATSAESTTTLPLNRWPSVFAFRSLMIAATALFVVGGLAYWLGRQRLNSPRIVDVVELESAASESQIAGHATLRRAVDVEWTDSSKPAKVGEVLPNGRFQFDSGVAEIDFFCGATLIVEGPANLDIESDWSVRVNQGRLRATVPPAARGFSVKTAESEVIDLGTEFTMDVSSDMAQVEVVDGEIMLRGGGLDGQHLHTGERRTLHGSPSDQAIEDMITATDLHHRDESAMTQRFQRWKESMLSLQNDDRLIALFATSELEGRTIRNGATADGTQDGLLVGPVEVVDGRFGAASRGINFDRPGSRVRTRIDGDFQAFTFACWVKIDSLDQRYNALFMGDGYENGEPHWQIRDDGRLMFSVMVDDSQSVSFYNKRDQRVVKDAGLHRVYITEPFWEIANSGQWFHLAAVYDPASQRVQQFVNGNRISDEAIDPKYRIDTLRIGPAEIGNWGQPFRETPWFAVRNLDGSIDELTIYNAALTATEIQSLYESGKPLGY</sequence>
<dbReference type="STRING" id="243090.RB5421"/>
<dbReference type="PATRIC" id="fig|243090.15.peg.2604"/>
<keyword evidence="2" id="KW-1015">Disulfide bond</keyword>
<keyword evidence="3" id="KW-0812">Transmembrane</keyword>
<dbReference type="eggNOG" id="COG3712">
    <property type="taxonomic scope" value="Bacteria"/>
</dbReference>
<gene>
    <name evidence="5" type="ordered locus">RB5421</name>
</gene>
<dbReference type="InterPro" id="IPR013320">
    <property type="entry name" value="ConA-like_dom_sf"/>
</dbReference>
<dbReference type="PANTHER" id="PTHR30273">
    <property type="entry name" value="PERIPLASMIC SIGNAL SENSOR AND SIGMA FACTOR ACTIVATOR FECR-RELATED"/>
    <property type="match status" value="1"/>
</dbReference>
<dbReference type="OrthoDB" id="258532at2"/>
<feature type="domain" description="LamG-like jellyroll fold" evidence="4">
    <location>
        <begin position="390"/>
        <end position="556"/>
    </location>
</feature>
<evidence type="ECO:0000259" key="4">
    <source>
        <dbReference type="SMART" id="SM00560"/>
    </source>
</evidence>
<keyword evidence="3" id="KW-1133">Transmembrane helix</keyword>
<evidence type="ECO:0000256" key="2">
    <source>
        <dbReference type="ARBA" id="ARBA00023157"/>
    </source>
</evidence>
<organism evidence="5 6">
    <name type="scientific">Rhodopirellula baltica (strain DSM 10527 / NCIMB 13988 / SH1)</name>
    <dbReference type="NCBI Taxonomy" id="243090"/>
    <lineage>
        <taxon>Bacteria</taxon>
        <taxon>Pseudomonadati</taxon>
        <taxon>Planctomycetota</taxon>
        <taxon>Planctomycetia</taxon>
        <taxon>Pirellulales</taxon>
        <taxon>Pirellulaceae</taxon>
        <taxon>Rhodopirellula</taxon>
    </lineage>
</organism>
<dbReference type="InterPro" id="IPR006860">
    <property type="entry name" value="FecR"/>
</dbReference>
<dbReference type="Pfam" id="PF13385">
    <property type="entry name" value="Laminin_G_3"/>
    <property type="match status" value="1"/>
</dbReference>
<dbReference type="Gene3D" id="2.60.120.200">
    <property type="match status" value="1"/>
</dbReference>
<dbReference type="Proteomes" id="UP000001025">
    <property type="component" value="Chromosome"/>
</dbReference>
<dbReference type="SMART" id="SM00560">
    <property type="entry name" value="LamGL"/>
    <property type="match status" value="1"/>
</dbReference>
<dbReference type="PANTHER" id="PTHR30273:SF2">
    <property type="entry name" value="PROTEIN FECR"/>
    <property type="match status" value="1"/>
</dbReference>
<name>Q7URW0_RHOBA</name>
<dbReference type="EnsemblBacteria" id="CAD74227">
    <property type="protein sequence ID" value="CAD74227"/>
    <property type="gene ID" value="RB5421"/>
</dbReference>
<dbReference type="EMBL" id="BX294142">
    <property type="protein sequence ID" value="CAD74227.1"/>
    <property type="molecule type" value="Genomic_DNA"/>
</dbReference>
<keyword evidence="3" id="KW-0472">Membrane</keyword>
<accession>Q7URW0</accession>
<dbReference type="AlphaFoldDB" id="Q7URW0"/>
<evidence type="ECO:0000256" key="3">
    <source>
        <dbReference type="SAM" id="Phobius"/>
    </source>
</evidence>
<evidence type="ECO:0000313" key="5">
    <source>
        <dbReference type="EMBL" id="CAD74227.1"/>
    </source>
</evidence>
<keyword evidence="1" id="KW-0732">Signal</keyword>
<evidence type="ECO:0000313" key="6">
    <source>
        <dbReference type="Proteomes" id="UP000001025"/>
    </source>
</evidence>